<dbReference type="SUPFAM" id="SSF51726">
    <property type="entry name" value="UROD/MetE-like"/>
    <property type="match status" value="1"/>
</dbReference>
<dbReference type="GO" id="GO:0003871">
    <property type="term" value="F:5-methyltetrahydropteroyltriglutamate-homocysteine S-methyltransferase activity"/>
    <property type="evidence" value="ECO:0007669"/>
    <property type="project" value="InterPro"/>
</dbReference>
<evidence type="ECO:0000313" key="3">
    <source>
        <dbReference type="Proteomes" id="UP000245507"/>
    </source>
</evidence>
<comment type="caution">
    <text evidence="2">The sequence shown here is derived from an EMBL/GenBank/DDBJ whole genome shotgun (WGS) entry which is preliminary data.</text>
</comment>
<dbReference type="GO" id="GO:0008270">
    <property type="term" value="F:zinc ion binding"/>
    <property type="evidence" value="ECO:0007669"/>
    <property type="project" value="InterPro"/>
</dbReference>
<protein>
    <submittedName>
        <fullName evidence="2">Methionine synthase</fullName>
    </submittedName>
</protein>
<dbReference type="InterPro" id="IPR038071">
    <property type="entry name" value="UROD/MetE-like_sf"/>
</dbReference>
<evidence type="ECO:0000259" key="1">
    <source>
        <dbReference type="Pfam" id="PF01717"/>
    </source>
</evidence>
<sequence>MTLATGIGSFPGADQRDFDEALRVVLGELSLPFLPEVPGRGAPAGMIGRTLGLVTELDADLQPAGWRLTGTSGAPPVDQRRARSLLAQDLDTLEEQAATYAGTFKVQVAGPWTLAATVERPRGDKLLADHGARRDLAQALAIGVADHVADVRRRLPGAASLVVQVDEPSLPSVLSGAVATASGFGKHRVVHPPEASEALGWVLDAVRDAGAEAWVHSCAPGAPLALVRGAGAVGLAVDLALVDADGHDALAEALEAGQTVVLGVVPTTMPEDPPTPKALVERVLRWLDLVGLDPEAVGDRLLVAPACGLAGADGTWARRAVDLTSSVARALG</sequence>
<dbReference type="Proteomes" id="UP000245507">
    <property type="component" value="Unassembled WGS sequence"/>
</dbReference>
<dbReference type="GO" id="GO:0009086">
    <property type="term" value="P:methionine biosynthetic process"/>
    <property type="evidence" value="ECO:0007669"/>
    <property type="project" value="InterPro"/>
</dbReference>
<organism evidence="2 3">
    <name type="scientific">Nocardioides silvaticus</name>
    <dbReference type="NCBI Taxonomy" id="2201891"/>
    <lineage>
        <taxon>Bacteria</taxon>
        <taxon>Bacillati</taxon>
        <taxon>Actinomycetota</taxon>
        <taxon>Actinomycetes</taxon>
        <taxon>Propionibacteriales</taxon>
        <taxon>Nocardioidaceae</taxon>
        <taxon>Nocardioides</taxon>
    </lineage>
</organism>
<gene>
    <name evidence="2" type="ORF">DJ010_18740</name>
</gene>
<dbReference type="EMBL" id="QGDD01000009">
    <property type="protein sequence ID" value="PWN01578.1"/>
    <property type="molecule type" value="Genomic_DNA"/>
</dbReference>
<dbReference type="AlphaFoldDB" id="A0A316TCS6"/>
<dbReference type="Pfam" id="PF01717">
    <property type="entry name" value="Meth_synt_2"/>
    <property type="match status" value="1"/>
</dbReference>
<reference evidence="2 3" key="1">
    <citation type="submission" date="2018-05" db="EMBL/GenBank/DDBJ databases">
        <title>Nocardioides silvaticus genome.</title>
        <authorList>
            <person name="Li C."/>
            <person name="Wang G."/>
        </authorList>
    </citation>
    <scope>NUCLEOTIDE SEQUENCE [LARGE SCALE GENOMIC DNA]</scope>
    <source>
        <strain evidence="2 3">CCTCC AB 2018079</strain>
    </source>
</reference>
<proteinExistence type="predicted"/>
<feature type="domain" description="Cobalamin-independent methionine synthase MetE C-terminal/archaeal" evidence="1">
    <location>
        <begin position="137"/>
        <end position="329"/>
    </location>
</feature>
<dbReference type="RefSeq" id="WP_109696578.1">
    <property type="nucleotide sequence ID" value="NZ_QGDD01000009.1"/>
</dbReference>
<keyword evidence="3" id="KW-1185">Reference proteome</keyword>
<accession>A0A316TCS6</accession>
<dbReference type="Gene3D" id="3.20.20.210">
    <property type="match status" value="1"/>
</dbReference>
<evidence type="ECO:0000313" key="2">
    <source>
        <dbReference type="EMBL" id="PWN01578.1"/>
    </source>
</evidence>
<dbReference type="InterPro" id="IPR002629">
    <property type="entry name" value="Met_Synth_C/arc"/>
</dbReference>
<name>A0A316TCS6_9ACTN</name>
<dbReference type="OrthoDB" id="5242426at2"/>